<reference evidence="12" key="1">
    <citation type="journal article" date="2021" name="PeerJ">
        <title>Extensive microbial diversity within the chicken gut microbiome revealed by metagenomics and culture.</title>
        <authorList>
            <person name="Gilroy R."/>
            <person name="Ravi A."/>
            <person name="Getino M."/>
            <person name="Pursley I."/>
            <person name="Horton D.L."/>
            <person name="Alikhan N.F."/>
            <person name="Baker D."/>
            <person name="Gharbi K."/>
            <person name="Hall N."/>
            <person name="Watson M."/>
            <person name="Adriaenssens E.M."/>
            <person name="Foster-Nyarko E."/>
            <person name="Jarju S."/>
            <person name="Secka A."/>
            <person name="Antonio M."/>
            <person name="Oren A."/>
            <person name="Chaudhuri R.R."/>
            <person name="La Ragione R."/>
            <person name="Hildebrand F."/>
            <person name="Pallen M.J."/>
        </authorList>
    </citation>
    <scope>NUCLEOTIDE SEQUENCE</scope>
    <source>
        <strain evidence="12">ChiW7-2402</strain>
    </source>
</reference>
<comment type="subunit">
    <text evidence="11">Homotetramer.</text>
</comment>
<feature type="binding site" evidence="11">
    <location>
        <position position="331"/>
    </location>
    <ligand>
        <name>FMN</name>
        <dbReference type="ChEBI" id="CHEBI:58210"/>
    </ligand>
</feature>
<feature type="binding site" evidence="11">
    <location>
        <position position="290"/>
    </location>
    <ligand>
        <name>FMN</name>
        <dbReference type="ChEBI" id="CHEBI:58210"/>
    </ligand>
</feature>
<dbReference type="Pfam" id="PF01264">
    <property type="entry name" value="Chorismate_synt"/>
    <property type="match status" value="1"/>
</dbReference>
<dbReference type="Gene3D" id="3.60.150.10">
    <property type="entry name" value="Chorismate synthase AroC"/>
    <property type="match status" value="1"/>
</dbReference>
<dbReference type="EMBL" id="DXBB01000034">
    <property type="protein sequence ID" value="HIZ72286.1"/>
    <property type="molecule type" value="Genomic_DNA"/>
</dbReference>
<name>A0A9D2G4V7_9FIRM</name>
<evidence type="ECO:0000256" key="4">
    <source>
        <dbReference type="ARBA" id="ARBA00022605"/>
    </source>
</evidence>
<dbReference type="AlphaFoldDB" id="A0A9D2G4V7"/>
<dbReference type="PROSITE" id="PS00788">
    <property type="entry name" value="CHORISMATE_SYNTHASE_2"/>
    <property type="match status" value="1"/>
</dbReference>
<evidence type="ECO:0000313" key="12">
    <source>
        <dbReference type="EMBL" id="HIZ72286.1"/>
    </source>
</evidence>
<dbReference type="PANTHER" id="PTHR21085:SF0">
    <property type="entry name" value="CHORISMATE SYNTHASE"/>
    <property type="match status" value="1"/>
</dbReference>
<feature type="binding site" evidence="11">
    <location>
        <begin position="305"/>
        <end position="309"/>
    </location>
    <ligand>
        <name>FMN</name>
        <dbReference type="ChEBI" id="CHEBI:58210"/>
    </ligand>
</feature>
<protein>
    <recommendedName>
        <fullName evidence="3 11">Chorismate synthase</fullName>
        <shortName evidence="11">CS</shortName>
        <ecNumber evidence="3 11">4.2.3.5</ecNumber>
    </recommendedName>
    <alternativeName>
        <fullName evidence="11">5-enolpyruvylshikimate-3-phosphate phospholyase</fullName>
    </alternativeName>
</protein>
<dbReference type="FunFam" id="3.60.150.10:FF:000002">
    <property type="entry name" value="Chorismate synthase"/>
    <property type="match status" value="1"/>
</dbReference>
<dbReference type="SUPFAM" id="SSF103263">
    <property type="entry name" value="Chorismate synthase, AroC"/>
    <property type="match status" value="1"/>
</dbReference>
<gene>
    <name evidence="11 12" type="primary">aroC</name>
    <name evidence="12" type="ORF">H9964_01755</name>
</gene>
<evidence type="ECO:0000256" key="9">
    <source>
        <dbReference type="ARBA" id="ARBA00023141"/>
    </source>
</evidence>
<evidence type="ECO:0000256" key="11">
    <source>
        <dbReference type="HAMAP-Rule" id="MF_00300"/>
    </source>
</evidence>
<evidence type="ECO:0000256" key="6">
    <source>
        <dbReference type="ARBA" id="ARBA00022643"/>
    </source>
</evidence>
<sequence length="376" mass="40421">MMRLTTSGESHGKGLFAILEGVPAGLALDLARIDGALALRQGGYGRGGRQKIERDRAEIMTGVRNGVTLGSPLTLAVFNRDYENWKQYMAPEGCDVSARRVTRVRPGHADLTGMIKFATDDARNVLERASARETAARVAAGAVCVQLLEALGIGIRHYVRSLGGISDEHEYPFGALNDKSPVLGMMDAEKEREAVKLIDRAKAEGDTLGGTVELRVHGLKRGFGSCMTYREKLDARLTAALMSVQAVKGVEVGEGFALAALPGSLAHDELFYEEGRGYFRRTNRAGGIEGGMSNGEELVLRAAMKPIPTLMKGLRTVDTDGNVPARASTERSDVCALTACGVVLESALAFELCSVVLEQLGGSNMKEIKCRYEEMP</sequence>
<evidence type="ECO:0000256" key="2">
    <source>
        <dbReference type="ARBA" id="ARBA00008014"/>
    </source>
</evidence>
<reference evidence="12" key="2">
    <citation type="submission" date="2021-04" db="EMBL/GenBank/DDBJ databases">
        <authorList>
            <person name="Gilroy R."/>
        </authorList>
    </citation>
    <scope>NUCLEOTIDE SEQUENCE</scope>
    <source>
        <strain evidence="12">ChiW7-2402</strain>
    </source>
</reference>
<dbReference type="Proteomes" id="UP000824102">
    <property type="component" value="Unassembled WGS sequence"/>
</dbReference>
<dbReference type="PANTHER" id="PTHR21085">
    <property type="entry name" value="CHORISMATE SYNTHASE"/>
    <property type="match status" value="1"/>
</dbReference>
<keyword evidence="8 11" id="KW-0521">NADP</keyword>
<dbReference type="InterPro" id="IPR035904">
    <property type="entry name" value="Chorismate_synth_AroC_sf"/>
</dbReference>
<keyword evidence="4 11" id="KW-0028">Amino-acid biosynthesis</keyword>
<comment type="pathway">
    <text evidence="1 11">Metabolic intermediate biosynthesis; chorismate biosynthesis; chorismate from D-erythrose 4-phosphate and phosphoenolpyruvate: step 7/7.</text>
</comment>
<organism evidence="12 13">
    <name type="scientific">Candidatus Gallimonas intestinavium</name>
    <dbReference type="NCBI Taxonomy" id="2838603"/>
    <lineage>
        <taxon>Bacteria</taxon>
        <taxon>Bacillati</taxon>
        <taxon>Bacillota</taxon>
        <taxon>Clostridia</taxon>
        <taxon>Candidatus Gallimonas</taxon>
    </lineage>
</organism>
<dbReference type="NCBIfam" id="TIGR00033">
    <property type="entry name" value="aroC"/>
    <property type="match status" value="1"/>
</dbReference>
<feature type="binding site" evidence="11">
    <location>
        <begin position="128"/>
        <end position="130"/>
    </location>
    <ligand>
        <name>FMN</name>
        <dbReference type="ChEBI" id="CHEBI:58210"/>
    </ligand>
</feature>
<comment type="catalytic activity">
    <reaction evidence="11">
        <text>5-O-(1-carboxyvinyl)-3-phosphoshikimate = chorismate + phosphate</text>
        <dbReference type="Rhea" id="RHEA:21020"/>
        <dbReference type="ChEBI" id="CHEBI:29748"/>
        <dbReference type="ChEBI" id="CHEBI:43474"/>
        <dbReference type="ChEBI" id="CHEBI:57701"/>
        <dbReference type="EC" id="4.2.3.5"/>
    </reaction>
</comment>
<keyword evidence="6 11" id="KW-0288">FMN</keyword>
<keyword evidence="9 11" id="KW-0057">Aromatic amino acid biosynthesis</keyword>
<comment type="function">
    <text evidence="11">Catalyzes the anti-1,4-elimination of the C-3 phosphate and the C-6 proR hydrogen from 5-enolpyruvylshikimate-3-phosphate (EPSP) to yield chorismate, which is the branch point compound that serves as the starting substrate for the three terminal pathways of aromatic amino acid biosynthesis. This reaction introduces a second double bond into the aromatic ring system.</text>
</comment>
<dbReference type="NCBIfam" id="NF003793">
    <property type="entry name" value="PRK05382.1"/>
    <property type="match status" value="1"/>
</dbReference>
<proteinExistence type="inferred from homology"/>
<evidence type="ECO:0000256" key="5">
    <source>
        <dbReference type="ARBA" id="ARBA00022630"/>
    </source>
</evidence>
<dbReference type="GO" id="GO:0010181">
    <property type="term" value="F:FMN binding"/>
    <property type="evidence" value="ECO:0007669"/>
    <property type="project" value="TreeGrafter"/>
</dbReference>
<accession>A0A9D2G4V7</accession>
<evidence type="ECO:0000256" key="8">
    <source>
        <dbReference type="ARBA" id="ARBA00022857"/>
    </source>
</evidence>
<feature type="binding site" evidence="11">
    <location>
        <position position="40"/>
    </location>
    <ligand>
        <name>NADP(+)</name>
        <dbReference type="ChEBI" id="CHEBI:58349"/>
    </ligand>
</feature>
<dbReference type="EC" id="4.2.3.5" evidence="3 11"/>
<comment type="caution">
    <text evidence="12">The sequence shown here is derived from an EMBL/GenBank/DDBJ whole genome shotgun (WGS) entry which is preliminary data.</text>
</comment>
<dbReference type="GO" id="GO:0009423">
    <property type="term" value="P:chorismate biosynthetic process"/>
    <property type="evidence" value="ECO:0007669"/>
    <property type="project" value="UniProtKB-UniRule"/>
</dbReference>
<evidence type="ECO:0000256" key="1">
    <source>
        <dbReference type="ARBA" id="ARBA00005044"/>
    </source>
</evidence>
<dbReference type="GO" id="GO:0009073">
    <property type="term" value="P:aromatic amino acid family biosynthetic process"/>
    <property type="evidence" value="ECO:0007669"/>
    <property type="project" value="UniProtKB-KW"/>
</dbReference>
<feature type="binding site" evidence="11">
    <location>
        <position position="46"/>
    </location>
    <ligand>
        <name>NADP(+)</name>
        <dbReference type="ChEBI" id="CHEBI:58349"/>
    </ligand>
</feature>
<dbReference type="CDD" id="cd07304">
    <property type="entry name" value="Chorismate_synthase"/>
    <property type="match status" value="1"/>
</dbReference>
<dbReference type="GO" id="GO:0005829">
    <property type="term" value="C:cytosol"/>
    <property type="evidence" value="ECO:0007669"/>
    <property type="project" value="TreeGrafter"/>
</dbReference>
<evidence type="ECO:0000313" key="13">
    <source>
        <dbReference type="Proteomes" id="UP000824102"/>
    </source>
</evidence>
<evidence type="ECO:0000256" key="7">
    <source>
        <dbReference type="ARBA" id="ARBA00022827"/>
    </source>
</evidence>
<dbReference type="PIRSF" id="PIRSF001456">
    <property type="entry name" value="Chorismate_synth"/>
    <property type="match status" value="1"/>
</dbReference>
<keyword evidence="10 11" id="KW-0456">Lyase</keyword>
<dbReference type="InterPro" id="IPR000453">
    <property type="entry name" value="Chorismate_synth"/>
</dbReference>
<dbReference type="InterPro" id="IPR020541">
    <property type="entry name" value="Chorismate_synthase_CS"/>
</dbReference>
<comment type="cofactor">
    <cofactor evidence="11">
        <name>FMNH2</name>
        <dbReference type="ChEBI" id="CHEBI:57618"/>
    </cofactor>
    <text evidence="11">Reduced FMN (FMNH(2)).</text>
</comment>
<dbReference type="GO" id="GO:0004107">
    <property type="term" value="F:chorismate synthase activity"/>
    <property type="evidence" value="ECO:0007669"/>
    <property type="project" value="UniProtKB-UniRule"/>
</dbReference>
<keyword evidence="5 11" id="KW-0285">Flavoprotein</keyword>
<keyword evidence="7 11" id="KW-0274">FAD</keyword>
<feature type="binding site" evidence="11">
    <location>
        <begin position="245"/>
        <end position="246"/>
    </location>
    <ligand>
        <name>FMN</name>
        <dbReference type="ChEBI" id="CHEBI:58210"/>
    </ligand>
</feature>
<comment type="similarity">
    <text evidence="2 11">Belongs to the chorismate synthase family.</text>
</comment>
<dbReference type="HAMAP" id="MF_00300">
    <property type="entry name" value="Chorismate_synth"/>
    <property type="match status" value="1"/>
</dbReference>
<dbReference type="GO" id="GO:0008652">
    <property type="term" value="P:amino acid biosynthetic process"/>
    <property type="evidence" value="ECO:0007669"/>
    <property type="project" value="UniProtKB-KW"/>
</dbReference>
<evidence type="ECO:0000256" key="3">
    <source>
        <dbReference type="ARBA" id="ARBA00013036"/>
    </source>
</evidence>
<evidence type="ECO:0000256" key="10">
    <source>
        <dbReference type="ARBA" id="ARBA00023239"/>
    </source>
</evidence>